<keyword evidence="2" id="KW-1185">Reference proteome</keyword>
<evidence type="ECO:0000313" key="2">
    <source>
        <dbReference type="Proteomes" id="UP001165064"/>
    </source>
</evidence>
<comment type="caution">
    <text evidence="1">The sequence shown here is derived from an EMBL/GenBank/DDBJ whole genome shotgun (WGS) entry which is preliminary data.</text>
</comment>
<name>A0ACB5SS17_AMBMO</name>
<protein>
    <submittedName>
        <fullName evidence="1">Unnamed protein product</fullName>
    </submittedName>
</protein>
<accession>A0ACB5SS17</accession>
<proteinExistence type="predicted"/>
<evidence type="ECO:0000313" key="1">
    <source>
        <dbReference type="EMBL" id="GME71190.1"/>
    </source>
</evidence>
<gene>
    <name evidence="1" type="ORF">Amon02_000049100</name>
</gene>
<sequence>MSSINNPPGNILNILNGDSTKKGRGAPAHPINKYYERIEDKPYNCRCVFCSMIVRRRANEDMRTHLSTCPKLPPPHETPADLAQFLKDIQLNPNALYSGLDHPVGDVRIHGNRFSKDSSTPIAGVVRKTKKKTAKTANSLSTTSADVSKQITETPKQVTELINMQIALAFASNGIPATVVENNFFQSLFKRIPGYHTLSGKDLANQYVPQVSRLAKVNSIKELEKAKSLTLIVYKRTFQNNISIYALTFVTDKFKEVYFDCVIKQPHEKPDVEITKKLLDSIDTLSETVQKKICAITGDAIIEHMKIFIQQKFRSTLFINCFTHNLNSILLNLLRDPTFTELLRWADDVIQLFTKSHKLSAFLVGKDISGTPLFKSSEVKFTHAFAAYKRLLENSNAITLTIRVPGVMPFLSSKDEENVSDVYRWKQLKEFVTVFQPFAEFSNKAETSNFTVSKSFVECITLARDFSEAINETNLKNNLTIFTSAIRKIFNKDTFNNPGIFVLALIFDLDVAFKPSSTTMALAEQSFTDICYSHGATVQGVQMLMQLFHHFLNNRDEIQHKNTNDGYWDETRRKFGTLPVHLLHIVCNSPSTDQAFARMGWFDSIKANSIALSDVELKPRLDLYLSHNIMKSQEKAKSTEIDELIVVSTEEEASQNIAFIEEQNRDTTDDYLQDAQPLEQQFSVLRNLFADPNEFSQFNRRQESHIVSSAVDQDDEFAFIDHIFN</sequence>
<reference evidence="1" key="1">
    <citation type="submission" date="2023-04" db="EMBL/GenBank/DDBJ databases">
        <title>Ambrosiozyma monospora NBRC 10751.</title>
        <authorList>
            <person name="Ichikawa N."/>
            <person name="Sato H."/>
            <person name="Tonouchi N."/>
        </authorList>
    </citation>
    <scope>NUCLEOTIDE SEQUENCE</scope>
    <source>
        <strain evidence="1">NBRC 10751</strain>
    </source>
</reference>
<organism evidence="1 2">
    <name type="scientific">Ambrosiozyma monospora</name>
    <name type="common">Yeast</name>
    <name type="synonym">Endomycopsis monosporus</name>
    <dbReference type="NCBI Taxonomy" id="43982"/>
    <lineage>
        <taxon>Eukaryota</taxon>
        <taxon>Fungi</taxon>
        <taxon>Dikarya</taxon>
        <taxon>Ascomycota</taxon>
        <taxon>Saccharomycotina</taxon>
        <taxon>Pichiomycetes</taxon>
        <taxon>Pichiales</taxon>
        <taxon>Pichiaceae</taxon>
        <taxon>Ambrosiozyma</taxon>
    </lineage>
</organism>
<dbReference type="Proteomes" id="UP001165064">
    <property type="component" value="Unassembled WGS sequence"/>
</dbReference>
<dbReference type="EMBL" id="BSXS01000166">
    <property type="protein sequence ID" value="GME71190.1"/>
    <property type="molecule type" value="Genomic_DNA"/>
</dbReference>